<dbReference type="Proteomes" id="UP001152523">
    <property type="component" value="Unassembled WGS sequence"/>
</dbReference>
<evidence type="ECO:0000313" key="2">
    <source>
        <dbReference type="Proteomes" id="UP001152523"/>
    </source>
</evidence>
<keyword evidence="2" id="KW-1185">Reference proteome</keyword>
<sequence length="115" mass="13084">MLDFETLAVGDDIAAAVAMDPRSFSQQRNPSFIGREAYLGRCWIRRRRRNGTETVVTGMEESHLWMELMAWIVGIDQGDLGLLFQLGGILVNWVMCSLIVVQIEDRSYCCPLLIF</sequence>
<comment type="caution">
    <text evidence="1">The sequence shown here is derived from an EMBL/GenBank/DDBJ whole genome shotgun (WGS) entry which is preliminary data.</text>
</comment>
<reference evidence="1" key="1">
    <citation type="submission" date="2022-07" db="EMBL/GenBank/DDBJ databases">
        <authorList>
            <person name="Macas J."/>
            <person name="Novak P."/>
            <person name="Neumann P."/>
        </authorList>
    </citation>
    <scope>NUCLEOTIDE SEQUENCE</scope>
</reference>
<name>A0AAV0FIM8_9ASTE</name>
<gene>
    <name evidence="1" type="ORF">CEPIT_LOCUS34519</name>
</gene>
<accession>A0AAV0FIM8</accession>
<dbReference type="AlphaFoldDB" id="A0AAV0FIM8"/>
<protein>
    <submittedName>
        <fullName evidence="1">Uncharacterized protein</fullName>
    </submittedName>
</protein>
<dbReference type="EMBL" id="CAMAPF010000988">
    <property type="protein sequence ID" value="CAH9135450.1"/>
    <property type="molecule type" value="Genomic_DNA"/>
</dbReference>
<evidence type="ECO:0000313" key="1">
    <source>
        <dbReference type="EMBL" id="CAH9135450.1"/>
    </source>
</evidence>
<proteinExistence type="predicted"/>
<organism evidence="1 2">
    <name type="scientific">Cuscuta epithymum</name>
    <dbReference type="NCBI Taxonomy" id="186058"/>
    <lineage>
        <taxon>Eukaryota</taxon>
        <taxon>Viridiplantae</taxon>
        <taxon>Streptophyta</taxon>
        <taxon>Embryophyta</taxon>
        <taxon>Tracheophyta</taxon>
        <taxon>Spermatophyta</taxon>
        <taxon>Magnoliopsida</taxon>
        <taxon>eudicotyledons</taxon>
        <taxon>Gunneridae</taxon>
        <taxon>Pentapetalae</taxon>
        <taxon>asterids</taxon>
        <taxon>lamiids</taxon>
        <taxon>Solanales</taxon>
        <taxon>Convolvulaceae</taxon>
        <taxon>Cuscuteae</taxon>
        <taxon>Cuscuta</taxon>
        <taxon>Cuscuta subgen. Cuscuta</taxon>
    </lineage>
</organism>